<comment type="caution">
    <text evidence="1">The sequence shown here is derived from an EMBL/GenBank/DDBJ whole genome shotgun (WGS) entry which is preliminary data.</text>
</comment>
<name>A0ABT6MCX5_9NOCA</name>
<protein>
    <submittedName>
        <fullName evidence="1">Uncharacterized protein</fullName>
    </submittedName>
</protein>
<reference evidence="1 2" key="1">
    <citation type="submission" date="2023-04" db="EMBL/GenBank/DDBJ databases">
        <title>Forest soil microbial communities from Buena Vista Peninsula, Colon Province, Panama.</title>
        <authorList>
            <person name="Bouskill N."/>
        </authorList>
    </citation>
    <scope>NUCLEOTIDE SEQUENCE [LARGE SCALE GENOMIC DNA]</scope>
    <source>
        <strain evidence="1 2">CFH S0262</strain>
    </source>
</reference>
<evidence type="ECO:0000313" key="1">
    <source>
        <dbReference type="EMBL" id="MDH6282167.1"/>
    </source>
</evidence>
<accession>A0ABT6MCX5</accession>
<gene>
    <name evidence="1" type="ORF">M2280_003390</name>
</gene>
<dbReference type="EMBL" id="JARXVC010000008">
    <property type="protein sequence ID" value="MDH6282167.1"/>
    <property type="molecule type" value="Genomic_DNA"/>
</dbReference>
<dbReference type="RefSeq" id="WP_280761456.1">
    <property type="nucleotide sequence ID" value="NZ_JARXVC010000008.1"/>
</dbReference>
<dbReference type="Proteomes" id="UP001160334">
    <property type="component" value="Unassembled WGS sequence"/>
</dbReference>
<proteinExistence type="predicted"/>
<evidence type="ECO:0000313" key="2">
    <source>
        <dbReference type="Proteomes" id="UP001160334"/>
    </source>
</evidence>
<organism evidence="1 2">
    <name type="scientific">Prescottella agglutinans</name>
    <dbReference type="NCBI Taxonomy" id="1644129"/>
    <lineage>
        <taxon>Bacteria</taxon>
        <taxon>Bacillati</taxon>
        <taxon>Actinomycetota</taxon>
        <taxon>Actinomycetes</taxon>
        <taxon>Mycobacteriales</taxon>
        <taxon>Nocardiaceae</taxon>
        <taxon>Prescottella</taxon>
    </lineage>
</organism>
<sequence length="144" mass="15509">MPLTESQLSALPEGWCATARPSEECDMSHSGIAEEVAVEVAAGHPLFGVAVEVVAHDVAFDDVLCQHVEDPERFTEVHLTWAGRAESFGLPSIECDGQWEDFLRLQQAISAAIDSAAEEEQLGLREPMTEAGTPSQPIIVRAPA</sequence>
<keyword evidence="2" id="KW-1185">Reference proteome</keyword>